<dbReference type="OMA" id="CPHPCDS"/>
<dbReference type="PROSITE" id="PS50089">
    <property type="entry name" value="ZF_RING_2"/>
    <property type="match status" value="1"/>
</dbReference>
<dbReference type="CDD" id="cd02325">
    <property type="entry name" value="R3H"/>
    <property type="match status" value="1"/>
</dbReference>
<dbReference type="PANTHER" id="PTHR12360">
    <property type="entry name" value="NUCLEAR TRANSCRIPTION FACTOR, X-BOX BINDING 1 NFX1"/>
    <property type="match status" value="1"/>
</dbReference>
<dbReference type="InterPro" id="IPR000967">
    <property type="entry name" value="Znf_NFX1"/>
</dbReference>
<comment type="similarity">
    <text evidence="2">Belongs to the NFX1 family.</text>
</comment>
<dbReference type="AlphaFoldDB" id="A0A1Y1HVY9"/>
<dbReference type="PROSITE" id="PS51061">
    <property type="entry name" value="R3H"/>
    <property type="match status" value="1"/>
</dbReference>
<keyword evidence="7" id="KW-0805">Transcription regulation</keyword>
<feature type="region of interest" description="Disordered" evidence="11">
    <location>
        <begin position="1"/>
        <end position="198"/>
    </location>
</feature>
<feature type="domain" description="RING-type" evidence="12">
    <location>
        <begin position="229"/>
        <end position="289"/>
    </location>
</feature>
<keyword evidence="9" id="KW-0539">Nucleus</keyword>
<evidence type="ECO:0000256" key="6">
    <source>
        <dbReference type="ARBA" id="ARBA00022833"/>
    </source>
</evidence>
<dbReference type="SUPFAM" id="SSF57850">
    <property type="entry name" value="RING/U-box"/>
    <property type="match status" value="1"/>
</dbReference>
<evidence type="ECO:0000259" key="13">
    <source>
        <dbReference type="PROSITE" id="PS51061"/>
    </source>
</evidence>
<keyword evidence="8" id="KW-0804">Transcription</keyword>
<dbReference type="GO" id="GO:0008270">
    <property type="term" value="F:zinc ion binding"/>
    <property type="evidence" value="ECO:0007669"/>
    <property type="project" value="UniProtKB-KW"/>
</dbReference>
<dbReference type="Proteomes" id="UP000054558">
    <property type="component" value="Unassembled WGS sequence"/>
</dbReference>
<evidence type="ECO:0000256" key="3">
    <source>
        <dbReference type="ARBA" id="ARBA00022723"/>
    </source>
</evidence>
<protein>
    <submittedName>
        <fullName evidence="14">NF-X1-type zinc finger protein</fullName>
    </submittedName>
</protein>
<dbReference type="SMART" id="SM00438">
    <property type="entry name" value="ZnF_NFX"/>
    <property type="match status" value="9"/>
</dbReference>
<feature type="compositionally biased region" description="Basic and acidic residues" evidence="11">
    <location>
        <begin position="57"/>
        <end position="71"/>
    </location>
</feature>
<dbReference type="Gene3D" id="3.30.1370.50">
    <property type="entry name" value="R3H-like domain"/>
    <property type="match status" value="1"/>
</dbReference>
<dbReference type="GO" id="GO:0000981">
    <property type="term" value="F:DNA-binding transcription factor activity, RNA polymerase II-specific"/>
    <property type="evidence" value="ECO:0000318"/>
    <property type="project" value="GO_Central"/>
</dbReference>
<dbReference type="CDD" id="cd06008">
    <property type="entry name" value="NF-X1-zinc-finger"/>
    <property type="match status" value="6"/>
</dbReference>
<feature type="compositionally biased region" description="Polar residues" evidence="11">
    <location>
        <begin position="111"/>
        <end position="125"/>
    </location>
</feature>
<evidence type="ECO:0000256" key="7">
    <source>
        <dbReference type="ARBA" id="ARBA00023015"/>
    </source>
</evidence>
<keyword evidence="5 10" id="KW-0863">Zinc-finger</keyword>
<evidence type="ECO:0000313" key="14">
    <source>
        <dbReference type="EMBL" id="GAQ82800.1"/>
    </source>
</evidence>
<feature type="region of interest" description="Disordered" evidence="11">
    <location>
        <begin position="1051"/>
        <end position="1071"/>
    </location>
</feature>
<keyword evidence="6" id="KW-0862">Zinc</keyword>
<feature type="region of interest" description="Disordered" evidence="11">
    <location>
        <begin position="1135"/>
        <end position="1207"/>
    </location>
</feature>
<dbReference type="SUPFAM" id="SSF82708">
    <property type="entry name" value="R3H domain"/>
    <property type="match status" value="1"/>
</dbReference>
<gene>
    <name evidence="14" type="ORF">KFL_001240310</name>
</gene>
<feature type="domain" description="R3H" evidence="13">
    <location>
        <begin position="889"/>
        <end position="954"/>
    </location>
</feature>
<dbReference type="EMBL" id="DF237073">
    <property type="protein sequence ID" value="GAQ82800.1"/>
    <property type="molecule type" value="Genomic_DNA"/>
</dbReference>
<dbReference type="Pfam" id="PF24435">
    <property type="entry name" value="RRM_NFXL1"/>
    <property type="match status" value="1"/>
</dbReference>
<organism evidence="14 15">
    <name type="scientific">Klebsormidium nitens</name>
    <name type="common">Green alga</name>
    <name type="synonym">Ulothrix nitens</name>
    <dbReference type="NCBI Taxonomy" id="105231"/>
    <lineage>
        <taxon>Eukaryota</taxon>
        <taxon>Viridiplantae</taxon>
        <taxon>Streptophyta</taxon>
        <taxon>Klebsormidiophyceae</taxon>
        <taxon>Klebsormidiales</taxon>
        <taxon>Klebsormidiaceae</taxon>
        <taxon>Klebsormidium</taxon>
    </lineage>
</organism>
<dbReference type="CDD" id="cd16492">
    <property type="entry name" value="RING-CH-C4HC3_NFX1-like"/>
    <property type="match status" value="1"/>
</dbReference>
<dbReference type="GO" id="GO:0005634">
    <property type="term" value="C:nucleus"/>
    <property type="evidence" value="ECO:0000318"/>
    <property type="project" value="GO_Central"/>
</dbReference>
<keyword evidence="4" id="KW-0677">Repeat</keyword>
<feature type="compositionally biased region" description="Basic and acidic residues" evidence="11">
    <location>
        <begin position="126"/>
        <end position="143"/>
    </location>
</feature>
<keyword evidence="15" id="KW-1185">Reference proteome</keyword>
<evidence type="ECO:0000259" key="12">
    <source>
        <dbReference type="PROSITE" id="PS50089"/>
    </source>
</evidence>
<dbReference type="STRING" id="105231.A0A1Y1HVY9"/>
<evidence type="ECO:0000313" key="15">
    <source>
        <dbReference type="Proteomes" id="UP000054558"/>
    </source>
</evidence>
<dbReference type="GO" id="GO:0006355">
    <property type="term" value="P:regulation of DNA-templated transcription"/>
    <property type="evidence" value="ECO:0000318"/>
    <property type="project" value="GO_Central"/>
</dbReference>
<dbReference type="Pfam" id="PF01422">
    <property type="entry name" value="zf-NF-X1"/>
    <property type="match status" value="7"/>
</dbReference>
<dbReference type="InterPro" id="IPR001841">
    <property type="entry name" value="Znf_RING"/>
</dbReference>
<dbReference type="InterPro" id="IPR034078">
    <property type="entry name" value="NFX1_fam"/>
</dbReference>
<sequence length="1207" mass="128595">MSSTPEAAEQSGPFRGRGGRQDVSRGSFASRPQANRGRGGRGGPSQQGSWRSSGAGRGEEENRGAERRAEAEGGVLGRQPQHYAHGRGGGRQSGFQGLKDGNGHPGAYGGETSSRNTNRGRNPSSLDRREPSDTHNQHRKDPVDAPTRTDGPQAPRTPNREERPPHFSGRGRGHTRGGGRQSDRGGRSGAHAEAATWRPLVGGPVEKWKNVPQLVQELEEKLARGEVECMICYEQVARAKPVWSCSSCFAIFHLPCIKQWARAPSSSAGPELASANQRQADTWRCPGCQSQQSTSVGNLRYRCFCGARNSPPDDPYLTPHSCGEPCGASLDPKRGGEVHCPHRCTMQCHPGPHPPCTAMAPPQKCYCGKTTQTMRCGDPERSKGRSCRGVCGKSLACGRHKCEKKCHGGECEPCGQVVVGKCFCGKKEEALACGELKQGRLSDGLFSCQGQCGHRLDCGKHDCSKVCHEGPCGGCEYVPERVSTCPCGKKSLSQLGAGQRTECTDPIPTCGQVCGRPLRCGHFCQDTCHTGECSAKCTAKVRQSCRCGGESRTVPCHVANGSGGVFVCTRPCGRKKSCGRHRCSEVCCPGAVGHSEAHLCTLTCGKKLQCGHHTCGELCHAGYCPPCVNSGWEELRCACGKTSIPPPVPCGTPPPACPFPCSFEQPCGHEATHLCHTGSPCPPCQVPVTKDCAGGHVTLRNVPCGSKDLKCTQPCGRLRECGVHQCARMCHVAPCSEVEGSDGVRTGIWGREKKQSCGQPCNAHRRECAHSCQATCHPGEPCPEVACREPVTIFCSCSRLTAQVPCCSGAPGGQSPTEKAAIVKLSFPLQPLPGGVSVPLGKRQLACDEECQRLEKKRVLASAFGATPPGEGDSAAAAEALLEMLRREPQWLAAVESRLQALGQGLKGAVRAHVFRNLPPERREIIHQLAERWGLASQSVGREPRRVLVVYGVGKGGKQQAPRPLSRQPVVEERSLLFNAELDLDFGCVLEFRDLARETNLASALLRFAGECELLWLNDRNALVIFGDAGRAGTALRYLDHATAYRGAVAPPAVTKPTPRGADGGAKVARRRGQVENWHDDAWGEDEGAGGVGKAKAAPGAWKARGEGFKLKQENLWDALGGEETGAANMRASAAKADDGWTQVPAKSKKGGAKGGPVSEDSGDSFIGSERGVSAGAPGAQRPPEMQTPPKVIDKGQDIDDWEQMLD</sequence>
<evidence type="ECO:0000256" key="9">
    <source>
        <dbReference type="ARBA" id="ARBA00023242"/>
    </source>
</evidence>
<evidence type="ECO:0000256" key="11">
    <source>
        <dbReference type="SAM" id="MobiDB-lite"/>
    </source>
</evidence>
<evidence type="ECO:0000256" key="5">
    <source>
        <dbReference type="ARBA" id="ARBA00022771"/>
    </source>
</evidence>
<reference evidence="14 15" key="1">
    <citation type="journal article" date="2014" name="Nat. Commun.">
        <title>Klebsormidium flaccidum genome reveals primary factors for plant terrestrial adaptation.</title>
        <authorList>
            <person name="Hori K."/>
            <person name="Maruyama F."/>
            <person name="Fujisawa T."/>
            <person name="Togashi T."/>
            <person name="Yamamoto N."/>
            <person name="Seo M."/>
            <person name="Sato S."/>
            <person name="Yamada T."/>
            <person name="Mori H."/>
            <person name="Tajima N."/>
            <person name="Moriyama T."/>
            <person name="Ikeuchi M."/>
            <person name="Watanabe M."/>
            <person name="Wada H."/>
            <person name="Kobayashi K."/>
            <person name="Saito M."/>
            <person name="Masuda T."/>
            <person name="Sasaki-Sekimoto Y."/>
            <person name="Mashiguchi K."/>
            <person name="Awai K."/>
            <person name="Shimojima M."/>
            <person name="Masuda S."/>
            <person name="Iwai M."/>
            <person name="Nobusawa T."/>
            <person name="Narise T."/>
            <person name="Kondo S."/>
            <person name="Saito H."/>
            <person name="Sato R."/>
            <person name="Murakawa M."/>
            <person name="Ihara Y."/>
            <person name="Oshima-Yamada Y."/>
            <person name="Ohtaka K."/>
            <person name="Satoh M."/>
            <person name="Sonobe K."/>
            <person name="Ishii M."/>
            <person name="Ohtani R."/>
            <person name="Kanamori-Sato M."/>
            <person name="Honoki R."/>
            <person name="Miyazaki D."/>
            <person name="Mochizuki H."/>
            <person name="Umetsu J."/>
            <person name="Higashi K."/>
            <person name="Shibata D."/>
            <person name="Kamiya Y."/>
            <person name="Sato N."/>
            <person name="Nakamura Y."/>
            <person name="Tabata S."/>
            <person name="Ida S."/>
            <person name="Kurokawa K."/>
            <person name="Ohta H."/>
        </authorList>
    </citation>
    <scope>NUCLEOTIDE SEQUENCE [LARGE SCALE GENOMIC DNA]</scope>
    <source>
        <strain evidence="14 15">NIES-2285</strain>
    </source>
</reference>
<comment type="subcellular location">
    <subcellularLocation>
        <location evidence="1">Nucleus</location>
    </subcellularLocation>
</comment>
<evidence type="ECO:0000256" key="1">
    <source>
        <dbReference type="ARBA" id="ARBA00004123"/>
    </source>
</evidence>
<dbReference type="InterPro" id="IPR001374">
    <property type="entry name" value="R3H_dom"/>
</dbReference>
<evidence type="ECO:0000256" key="2">
    <source>
        <dbReference type="ARBA" id="ARBA00007269"/>
    </source>
</evidence>
<dbReference type="GO" id="GO:0000977">
    <property type="term" value="F:RNA polymerase II transcription regulatory region sequence-specific DNA binding"/>
    <property type="evidence" value="ECO:0000318"/>
    <property type="project" value="GO_Central"/>
</dbReference>
<dbReference type="InterPro" id="IPR056234">
    <property type="entry name" value="RRM_NFXL1"/>
</dbReference>
<dbReference type="OrthoDB" id="6512771at2759"/>
<dbReference type="InterPro" id="IPR036867">
    <property type="entry name" value="R3H_dom_sf"/>
</dbReference>
<accession>A0A1Y1HVY9</accession>
<dbReference type="PANTHER" id="PTHR12360:SF12">
    <property type="entry name" value="TRANSCRIPTIONAL REPRESSOR NF-X1"/>
    <property type="match status" value="1"/>
</dbReference>
<evidence type="ECO:0000256" key="10">
    <source>
        <dbReference type="PROSITE-ProRule" id="PRU00175"/>
    </source>
</evidence>
<evidence type="ECO:0000256" key="4">
    <source>
        <dbReference type="ARBA" id="ARBA00022737"/>
    </source>
</evidence>
<name>A0A1Y1HVY9_KLENI</name>
<proteinExistence type="inferred from homology"/>
<evidence type="ECO:0000256" key="8">
    <source>
        <dbReference type="ARBA" id="ARBA00023163"/>
    </source>
</evidence>
<keyword evidence="3" id="KW-0479">Metal-binding</keyword>
<dbReference type="Pfam" id="PF01424">
    <property type="entry name" value="R3H"/>
    <property type="match status" value="1"/>
</dbReference>